<dbReference type="PANTHER" id="PTHR43479">
    <property type="entry name" value="ACREF/ENVCD OPERON REPRESSOR-RELATED"/>
    <property type="match status" value="1"/>
</dbReference>
<dbReference type="Pfam" id="PF00440">
    <property type="entry name" value="TetR_N"/>
    <property type="match status" value="1"/>
</dbReference>
<accession>A0A848KC34</accession>
<keyword evidence="5" id="KW-1185">Reference proteome</keyword>
<dbReference type="Proteomes" id="UP000535543">
    <property type="component" value="Unassembled WGS sequence"/>
</dbReference>
<dbReference type="InterPro" id="IPR009057">
    <property type="entry name" value="Homeodomain-like_sf"/>
</dbReference>
<keyword evidence="1 2" id="KW-0238">DNA-binding</keyword>
<reference evidence="4 5" key="2">
    <citation type="submission" date="2020-06" db="EMBL/GenBank/DDBJ databases">
        <title>Antribacter stalactiti gen. nov., sp. nov., a new member of the family Nacardiaceae isolated from a cave.</title>
        <authorList>
            <person name="Kim I.S."/>
        </authorList>
    </citation>
    <scope>NUCLEOTIDE SEQUENCE [LARGE SCALE GENOMIC DNA]</scope>
    <source>
        <strain evidence="4 5">YC2-7</strain>
    </source>
</reference>
<dbReference type="EMBL" id="VCQU01000001">
    <property type="protein sequence ID" value="NMN93670.1"/>
    <property type="molecule type" value="Genomic_DNA"/>
</dbReference>
<dbReference type="InterPro" id="IPR001647">
    <property type="entry name" value="HTH_TetR"/>
</dbReference>
<dbReference type="Gene3D" id="1.10.357.10">
    <property type="entry name" value="Tetracycline Repressor, domain 2"/>
    <property type="match status" value="1"/>
</dbReference>
<comment type="caution">
    <text evidence="4">The sequence shown here is derived from an EMBL/GenBank/DDBJ whole genome shotgun (WGS) entry which is preliminary data.</text>
</comment>
<dbReference type="SUPFAM" id="SSF46689">
    <property type="entry name" value="Homeodomain-like"/>
    <property type="match status" value="1"/>
</dbReference>
<dbReference type="GO" id="GO:0003677">
    <property type="term" value="F:DNA binding"/>
    <property type="evidence" value="ECO:0007669"/>
    <property type="project" value="UniProtKB-UniRule"/>
</dbReference>
<proteinExistence type="predicted"/>
<evidence type="ECO:0000313" key="4">
    <source>
        <dbReference type="EMBL" id="NMN93670.1"/>
    </source>
</evidence>
<reference evidence="4 5" key="1">
    <citation type="submission" date="2019-05" db="EMBL/GenBank/DDBJ databases">
        <authorList>
            <person name="Lee S.D."/>
        </authorList>
    </citation>
    <scope>NUCLEOTIDE SEQUENCE [LARGE SCALE GENOMIC DNA]</scope>
    <source>
        <strain evidence="4 5">YC2-7</strain>
    </source>
</reference>
<evidence type="ECO:0000259" key="3">
    <source>
        <dbReference type="PROSITE" id="PS50977"/>
    </source>
</evidence>
<name>A0A848KC34_9NOCA</name>
<feature type="domain" description="HTH tetR-type" evidence="3">
    <location>
        <begin position="14"/>
        <end position="74"/>
    </location>
</feature>
<feature type="DNA-binding region" description="H-T-H motif" evidence="2">
    <location>
        <begin position="37"/>
        <end position="56"/>
    </location>
</feature>
<dbReference type="PANTHER" id="PTHR43479:SF11">
    <property type="entry name" value="ACREF_ENVCD OPERON REPRESSOR-RELATED"/>
    <property type="match status" value="1"/>
</dbReference>
<dbReference type="PRINTS" id="PR00455">
    <property type="entry name" value="HTHTETR"/>
</dbReference>
<dbReference type="PROSITE" id="PS50977">
    <property type="entry name" value="HTH_TETR_2"/>
    <property type="match status" value="1"/>
</dbReference>
<dbReference type="PROSITE" id="PS01081">
    <property type="entry name" value="HTH_TETR_1"/>
    <property type="match status" value="1"/>
</dbReference>
<sequence>MSTAIDREDTENSGDARLRLVTAMSAVIAEKGYPATTIADVVARARVSRRTFYEHFADKEACLLVCHTILGDRILDAMTVGFAVEAPLIDRITNSVRALIDLLTENPELTHTHYVAIQAAGPTARRARRDVQTGLARQLQRLAERARLTDPSVKVPSSFMATALVGGIGELIVQAVDYERIDRLDEIADTIVELISAVLISP</sequence>
<dbReference type="InterPro" id="IPR023772">
    <property type="entry name" value="DNA-bd_HTH_TetR-type_CS"/>
</dbReference>
<dbReference type="InterPro" id="IPR050624">
    <property type="entry name" value="HTH-type_Tx_Regulator"/>
</dbReference>
<dbReference type="AlphaFoldDB" id="A0A848KC34"/>
<organism evidence="4 5">
    <name type="scientific">Antrihabitans stalactiti</name>
    <dbReference type="NCBI Taxonomy" id="2584121"/>
    <lineage>
        <taxon>Bacteria</taxon>
        <taxon>Bacillati</taxon>
        <taxon>Actinomycetota</taxon>
        <taxon>Actinomycetes</taxon>
        <taxon>Mycobacteriales</taxon>
        <taxon>Nocardiaceae</taxon>
        <taxon>Antrihabitans</taxon>
    </lineage>
</organism>
<evidence type="ECO:0000256" key="1">
    <source>
        <dbReference type="ARBA" id="ARBA00023125"/>
    </source>
</evidence>
<evidence type="ECO:0000256" key="2">
    <source>
        <dbReference type="PROSITE-ProRule" id="PRU00335"/>
    </source>
</evidence>
<gene>
    <name evidence="4" type="ORF">FGL95_01285</name>
</gene>
<dbReference type="RefSeq" id="WP_169584372.1">
    <property type="nucleotide sequence ID" value="NZ_VCQU01000001.1"/>
</dbReference>
<protein>
    <submittedName>
        <fullName evidence="4">TetR/AcrR family transcriptional regulator</fullName>
    </submittedName>
</protein>
<evidence type="ECO:0000313" key="5">
    <source>
        <dbReference type="Proteomes" id="UP000535543"/>
    </source>
</evidence>